<keyword evidence="3" id="KW-1185">Reference proteome</keyword>
<dbReference type="PaxDb" id="3708-A0A078H3I7"/>
<organism evidence="2 3">
    <name type="scientific">Brassica napus</name>
    <name type="common">Rape</name>
    <dbReference type="NCBI Taxonomy" id="3708"/>
    <lineage>
        <taxon>Eukaryota</taxon>
        <taxon>Viridiplantae</taxon>
        <taxon>Streptophyta</taxon>
        <taxon>Embryophyta</taxon>
        <taxon>Tracheophyta</taxon>
        <taxon>Spermatophyta</taxon>
        <taxon>Magnoliopsida</taxon>
        <taxon>eudicotyledons</taxon>
        <taxon>Gunneridae</taxon>
        <taxon>Pentapetalae</taxon>
        <taxon>rosids</taxon>
        <taxon>malvids</taxon>
        <taxon>Brassicales</taxon>
        <taxon>Brassicaceae</taxon>
        <taxon>Brassiceae</taxon>
        <taxon>Brassica</taxon>
    </lineage>
</organism>
<proteinExistence type="predicted"/>
<protein>
    <submittedName>
        <fullName evidence="2">BnaA07g03380D protein</fullName>
    </submittedName>
</protein>
<feature type="region of interest" description="Disordered" evidence="1">
    <location>
        <begin position="1"/>
        <end position="52"/>
    </location>
</feature>
<evidence type="ECO:0000313" key="2">
    <source>
        <dbReference type="EMBL" id="CDY31403.1"/>
    </source>
</evidence>
<dbReference type="Proteomes" id="UP000028999">
    <property type="component" value="Unassembled WGS sequence"/>
</dbReference>
<evidence type="ECO:0000256" key="1">
    <source>
        <dbReference type="SAM" id="MobiDB-lite"/>
    </source>
</evidence>
<dbReference type="Gramene" id="CDY31403">
    <property type="protein sequence ID" value="CDY31403"/>
    <property type="gene ID" value="GSBRNA2T00047620001"/>
</dbReference>
<name>A0A078H3I7_BRANA</name>
<reference evidence="2 3" key="1">
    <citation type="journal article" date="2014" name="Science">
        <title>Plant genetics. Early allopolyploid evolution in the post-Neolithic Brassica napus oilseed genome.</title>
        <authorList>
            <person name="Chalhoub B."/>
            <person name="Denoeud F."/>
            <person name="Liu S."/>
            <person name="Parkin I.A."/>
            <person name="Tang H."/>
            <person name="Wang X."/>
            <person name="Chiquet J."/>
            <person name="Belcram H."/>
            <person name="Tong C."/>
            <person name="Samans B."/>
            <person name="Correa M."/>
            <person name="Da Silva C."/>
            <person name="Just J."/>
            <person name="Falentin C."/>
            <person name="Koh C.S."/>
            <person name="Le Clainche I."/>
            <person name="Bernard M."/>
            <person name="Bento P."/>
            <person name="Noel B."/>
            <person name="Labadie K."/>
            <person name="Alberti A."/>
            <person name="Charles M."/>
            <person name="Arnaud D."/>
            <person name="Guo H."/>
            <person name="Daviaud C."/>
            <person name="Alamery S."/>
            <person name="Jabbari K."/>
            <person name="Zhao M."/>
            <person name="Edger P.P."/>
            <person name="Chelaifa H."/>
            <person name="Tack D."/>
            <person name="Lassalle G."/>
            <person name="Mestiri I."/>
            <person name="Schnel N."/>
            <person name="Le Paslier M.C."/>
            <person name="Fan G."/>
            <person name="Renault V."/>
            <person name="Bayer P.E."/>
            <person name="Golicz A.A."/>
            <person name="Manoli S."/>
            <person name="Lee T.H."/>
            <person name="Thi V.H."/>
            <person name="Chalabi S."/>
            <person name="Hu Q."/>
            <person name="Fan C."/>
            <person name="Tollenaere R."/>
            <person name="Lu Y."/>
            <person name="Battail C."/>
            <person name="Shen J."/>
            <person name="Sidebottom C.H."/>
            <person name="Wang X."/>
            <person name="Canaguier A."/>
            <person name="Chauveau A."/>
            <person name="Berard A."/>
            <person name="Deniot G."/>
            <person name="Guan M."/>
            <person name="Liu Z."/>
            <person name="Sun F."/>
            <person name="Lim Y.P."/>
            <person name="Lyons E."/>
            <person name="Town C.D."/>
            <person name="Bancroft I."/>
            <person name="Wang X."/>
            <person name="Meng J."/>
            <person name="Ma J."/>
            <person name="Pires J.C."/>
            <person name="King G.J."/>
            <person name="Brunel D."/>
            <person name="Delourme R."/>
            <person name="Renard M."/>
            <person name="Aury J.M."/>
            <person name="Adams K.L."/>
            <person name="Batley J."/>
            <person name="Snowdon R.J."/>
            <person name="Tost J."/>
            <person name="Edwards D."/>
            <person name="Zhou Y."/>
            <person name="Hua W."/>
            <person name="Sharpe A.G."/>
            <person name="Paterson A.H."/>
            <person name="Guan C."/>
            <person name="Wincker P."/>
        </authorList>
    </citation>
    <scope>NUCLEOTIDE SEQUENCE [LARGE SCALE GENOMIC DNA]</scope>
    <source>
        <strain evidence="3">cv. Darmor-bzh</strain>
    </source>
</reference>
<dbReference type="AlphaFoldDB" id="A0A078H3I7"/>
<evidence type="ECO:0000313" key="3">
    <source>
        <dbReference type="Proteomes" id="UP000028999"/>
    </source>
</evidence>
<dbReference type="EMBL" id="LK032271">
    <property type="protein sequence ID" value="CDY31403.1"/>
    <property type="molecule type" value="Genomic_DNA"/>
</dbReference>
<sequence>MTRATTTHHLSNHALPPRATTGKANRPGRNPTIDEPTRLLQRPPEELEEEGL</sequence>
<accession>A0A078H3I7</accession>
<gene>
    <name evidence="2" type="primary">BnaA07g03380D</name>
    <name evidence="2" type="ORF">GSBRNA2T00047620001</name>
</gene>